<accession>T2KHF0</accession>
<dbReference type="OrthoDB" id="1440237at2"/>
<dbReference type="AlphaFoldDB" id="T2KHF0"/>
<proteinExistence type="predicted"/>
<reference evidence="2 3" key="1">
    <citation type="journal article" date="2013" name="Appl. Environ. Microbiol.">
        <title>The genome of the alga-associated marine flavobacterium Formosa agariphila KMM 3901T reveals a broad potential for degradation of algal polysaccharides.</title>
        <authorList>
            <person name="Mann A.J."/>
            <person name="Hahnke R.L."/>
            <person name="Huang S."/>
            <person name="Werner J."/>
            <person name="Xing P."/>
            <person name="Barbeyron T."/>
            <person name="Huettel B."/>
            <person name="Stueber K."/>
            <person name="Reinhardt R."/>
            <person name="Harder J."/>
            <person name="Gloeckner F.O."/>
            <person name="Amann R.I."/>
            <person name="Teeling H."/>
        </authorList>
    </citation>
    <scope>NUCLEOTIDE SEQUENCE [LARGE SCALE GENOMIC DNA]</scope>
    <source>
        <strain evidence="3">DSM 15362 / KCTC 12365 / LMG 23005 / KMM 3901</strain>
    </source>
</reference>
<keyword evidence="1" id="KW-0812">Transmembrane</keyword>
<sequence length="151" mass="17366">MKAPSTIKLIAFRGIILAMACCYIISPLKHSLFDMIHVVSHYVEDHILLTHKKDASIFKVHTQNSYQYTNTLPLVNHSHTATGKVIPNHSHQVLAVLDYIISTSEEQNDHQKSIFKAEIDKHLLTSECRFKSKIIHLTTKKRGIHLYRLTR</sequence>
<keyword evidence="3" id="KW-1185">Reference proteome</keyword>
<organism evidence="2 3">
    <name type="scientific">Formosa agariphila (strain DSM 15362 / KCTC 12365 / LMG 23005 / KMM 3901 / M-2Alg 35-1)</name>
    <dbReference type="NCBI Taxonomy" id="1347342"/>
    <lineage>
        <taxon>Bacteria</taxon>
        <taxon>Pseudomonadati</taxon>
        <taxon>Bacteroidota</taxon>
        <taxon>Flavobacteriia</taxon>
        <taxon>Flavobacteriales</taxon>
        <taxon>Flavobacteriaceae</taxon>
        <taxon>Formosa</taxon>
    </lineage>
</organism>
<evidence type="ECO:0000313" key="2">
    <source>
        <dbReference type="EMBL" id="CDF77808.1"/>
    </source>
</evidence>
<name>T2KHF0_FORAG</name>
<dbReference type="EMBL" id="HG315671">
    <property type="protein sequence ID" value="CDF77808.1"/>
    <property type="molecule type" value="Genomic_DNA"/>
</dbReference>
<gene>
    <name evidence="2" type="ORF">BN863_960</name>
</gene>
<evidence type="ECO:0000313" key="3">
    <source>
        <dbReference type="Proteomes" id="UP000016160"/>
    </source>
</evidence>
<dbReference type="PATRIC" id="fig|1347342.6.peg.98"/>
<evidence type="ECO:0000256" key="1">
    <source>
        <dbReference type="SAM" id="Phobius"/>
    </source>
</evidence>
<dbReference type="HOGENOM" id="CLU_1728694_0_0_10"/>
<keyword evidence="1" id="KW-1133">Transmembrane helix</keyword>
<feature type="transmembrane region" description="Helical" evidence="1">
    <location>
        <begin position="6"/>
        <end position="25"/>
    </location>
</feature>
<dbReference type="STRING" id="1347342.BN863_960"/>
<keyword evidence="1" id="KW-0472">Membrane</keyword>
<dbReference type="RefSeq" id="WP_038526116.1">
    <property type="nucleotide sequence ID" value="NZ_HG315671.1"/>
</dbReference>
<dbReference type="Proteomes" id="UP000016160">
    <property type="component" value="Chromosome"/>
</dbReference>
<protein>
    <submittedName>
        <fullName evidence="2">Uncharacterized protein</fullName>
    </submittedName>
</protein>